<sequence length="461" mass="52376">MDSMGKNDINVVPDSGISLSWNSAAEAAFENFNITTAIGNNLEWQGTYLGEGAFGKVIKVKHRTDNHYYAVKLMSCIPGIREKYQERELKLLTEQVSSPTTNMNIVKYYDSWKCTVTTLPYLCIQMELCDISLETLLQTQKGVVDDSLFYWNLFPQILRGLEYLHNTISWVHRDIYPPNILLAIPEHVDQPIHLRVVKIADFGLARKLGESSLIVSDPPEEVLSAVGNKLYRAPEMKPKKKPDSDTGTENPDPDNSTKLIYDFKVDMYSAGLVLYRMCCYFENYKAITSELQRIQDGGFFDKDKLSNQHDILYQLLDGLLKQNPEERLSALHALACFEMSSSPLLQDTQLSASSKRLPPDFFSETDGPKTPKVLARKSSSSRYVRVHSNHASSYDALLTCLIEDLEINDIECFDILLEESDCRQKIRNSRDWEILLSSANERNCAVKLVVEPKSEEEPDLC</sequence>
<dbReference type="GO" id="GO:0005829">
    <property type="term" value="C:cytosol"/>
    <property type="evidence" value="ECO:0007669"/>
    <property type="project" value="TreeGrafter"/>
</dbReference>
<dbReference type="Proteomes" id="UP001152795">
    <property type="component" value="Unassembled WGS sequence"/>
</dbReference>
<accession>A0A7D9L939</accession>
<dbReference type="InterPro" id="IPR050339">
    <property type="entry name" value="CC_SR_Kinase"/>
</dbReference>
<evidence type="ECO:0000313" key="7">
    <source>
        <dbReference type="Proteomes" id="UP001152795"/>
    </source>
</evidence>
<keyword evidence="4" id="KW-0067">ATP-binding</keyword>
<dbReference type="AlphaFoldDB" id="A0A7D9L939"/>
<keyword evidence="1" id="KW-0808">Transferase</keyword>
<dbReference type="PROSITE" id="PS00107">
    <property type="entry name" value="PROTEIN_KINASE_ATP"/>
    <property type="match status" value="1"/>
</dbReference>
<dbReference type="GO" id="GO:0004694">
    <property type="term" value="F:eukaryotic translation initiation factor 2alpha kinase activity"/>
    <property type="evidence" value="ECO:0007669"/>
    <property type="project" value="TreeGrafter"/>
</dbReference>
<dbReference type="Pfam" id="PF00069">
    <property type="entry name" value="Pkinase"/>
    <property type="match status" value="1"/>
</dbReference>
<dbReference type="PANTHER" id="PTHR11042:SF136">
    <property type="entry name" value="EIF-2-ALPHA KINASE GCN2"/>
    <property type="match status" value="1"/>
</dbReference>
<dbReference type="InterPro" id="IPR017441">
    <property type="entry name" value="Protein_kinase_ATP_BS"/>
</dbReference>
<evidence type="ECO:0000256" key="2">
    <source>
        <dbReference type="ARBA" id="ARBA00022741"/>
    </source>
</evidence>
<dbReference type="GO" id="GO:0005634">
    <property type="term" value="C:nucleus"/>
    <property type="evidence" value="ECO:0007669"/>
    <property type="project" value="TreeGrafter"/>
</dbReference>
<evidence type="ECO:0000313" key="6">
    <source>
        <dbReference type="EMBL" id="CAB4028277.1"/>
    </source>
</evidence>
<evidence type="ECO:0000256" key="1">
    <source>
        <dbReference type="ARBA" id="ARBA00022679"/>
    </source>
</evidence>
<evidence type="ECO:0000256" key="3">
    <source>
        <dbReference type="ARBA" id="ARBA00022777"/>
    </source>
</evidence>
<proteinExistence type="predicted"/>
<dbReference type="Gene3D" id="1.10.510.10">
    <property type="entry name" value="Transferase(Phosphotransferase) domain 1"/>
    <property type="match status" value="1"/>
</dbReference>
<dbReference type="Gene3D" id="3.30.200.20">
    <property type="entry name" value="Phosphorylase Kinase, domain 1"/>
    <property type="match status" value="1"/>
</dbReference>
<reference evidence="6" key="1">
    <citation type="submission" date="2020-04" db="EMBL/GenBank/DDBJ databases">
        <authorList>
            <person name="Alioto T."/>
            <person name="Alioto T."/>
            <person name="Gomez Garrido J."/>
        </authorList>
    </citation>
    <scope>NUCLEOTIDE SEQUENCE</scope>
    <source>
        <strain evidence="6">A484AB</strain>
    </source>
</reference>
<gene>
    <name evidence="6" type="ORF">PACLA_8A046502</name>
</gene>
<organism evidence="6 7">
    <name type="scientific">Paramuricea clavata</name>
    <name type="common">Red gorgonian</name>
    <name type="synonym">Violescent sea-whip</name>
    <dbReference type="NCBI Taxonomy" id="317549"/>
    <lineage>
        <taxon>Eukaryota</taxon>
        <taxon>Metazoa</taxon>
        <taxon>Cnidaria</taxon>
        <taxon>Anthozoa</taxon>
        <taxon>Octocorallia</taxon>
        <taxon>Malacalcyonacea</taxon>
        <taxon>Plexauridae</taxon>
        <taxon>Paramuricea</taxon>
    </lineage>
</organism>
<evidence type="ECO:0000256" key="5">
    <source>
        <dbReference type="SAM" id="MobiDB-lite"/>
    </source>
</evidence>
<keyword evidence="3 6" id="KW-0418">Kinase</keyword>
<keyword evidence="2" id="KW-0547">Nucleotide-binding</keyword>
<dbReference type="GO" id="GO:0005524">
    <property type="term" value="F:ATP binding"/>
    <property type="evidence" value="ECO:0007669"/>
    <property type="project" value="UniProtKB-UniRule"/>
</dbReference>
<dbReference type="InterPro" id="IPR011009">
    <property type="entry name" value="Kinase-like_dom_sf"/>
</dbReference>
<feature type="compositionally biased region" description="Basic and acidic residues" evidence="5">
    <location>
        <begin position="234"/>
        <end position="244"/>
    </location>
</feature>
<dbReference type="OrthoDB" id="4062651at2759"/>
<dbReference type="EMBL" id="CACRXK020015368">
    <property type="protein sequence ID" value="CAB4028277.1"/>
    <property type="molecule type" value="Genomic_DNA"/>
</dbReference>
<dbReference type="GO" id="GO:1990625">
    <property type="term" value="P:negative regulation of cytoplasmic translational initiation in response to stress"/>
    <property type="evidence" value="ECO:0007669"/>
    <property type="project" value="TreeGrafter"/>
</dbReference>
<dbReference type="SUPFAM" id="SSF56112">
    <property type="entry name" value="Protein kinase-like (PK-like)"/>
    <property type="match status" value="1"/>
</dbReference>
<dbReference type="PANTHER" id="PTHR11042">
    <property type="entry name" value="EUKARYOTIC TRANSLATION INITIATION FACTOR 2-ALPHA KINASE EIF2-ALPHA KINASE -RELATED"/>
    <property type="match status" value="1"/>
</dbReference>
<keyword evidence="7" id="KW-1185">Reference proteome</keyword>
<evidence type="ECO:0000256" key="4">
    <source>
        <dbReference type="ARBA" id="ARBA00022840"/>
    </source>
</evidence>
<dbReference type="InterPro" id="IPR000719">
    <property type="entry name" value="Prot_kinase_dom"/>
</dbReference>
<feature type="compositionally biased region" description="Polar residues" evidence="5">
    <location>
        <begin position="245"/>
        <end position="255"/>
    </location>
</feature>
<protein>
    <submittedName>
        <fullName evidence="6">EIF-2-alpha kinase GCN2-like</fullName>
    </submittedName>
</protein>
<name>A0A7D9L939_PARCT</name>
<feature type="region of interest" description="Disordered" evidence="5">
    <location>
        <begin position="234"/>
        <end position="255"/>
    </location>
</feature>
<comment type="caution">
    <text evidence="6">The sequence shown here is derived from an EMBL/GenBank/DDBJ whole genome shotgun (WGS) entry which is preliminary data.</text>
</comment>
<dbReference type="PROSITE" id="PS50011">
    <property type="entry name" value="PROTEIN_KINASE_DOM"/>
    <property type="match status" value="1"/>
</dbReference>